<dbReference type="AlphaFoldDB" id="A0A0M3IS87"/>
<evidence type="ECO:0000313" key="1">
    <source>
        <dbReference type="Proteomes" id="UP000036681"/>
    </source>
</evidence>
<proteinExistence type="predicted"/>
<sequence>MKEGTFRCQLSYLVMHISSDFPELDGVGIWLTKRSEPWMSLFTSDFLRKAGEHSPSQSYRGLRGKRFAA</sequence>
<reference evidence="2" key="1">
    <citation type="submission" date="2017-02" db="UniProtKB">
        <authorList>
            <consortium name="WormBaseParasite"/>
        </authorList>
    </citation>
    <scope>IDENTIFICATION</scope>
</reference>
<keyword evidence="1" id="KW-1185">Reference proteome</keyword>
<dbReference type="Proteomes" id="UP000036681">
    <property type="component" value="Unplaced"/>
</dbReference>
<protein>
    <submittedName>
        <fullName evidence="2">Uncharacterized protein</fullName>
    </submittedName>
</protein>
<organism evidence="1 2">
    <name type="scientific">Ascaris lumbricoides</name>
    <name type="common">Giant roundworm</name>
    <dbReference type="NCBI Taxonomy" id="6252"/>
    <lineage>
        <taxon>Eukaryota</taxon>
        <taxon>Metazoa</taxon>
        <taxon>Ecdysozoa</taxon>
        <taxon>Nematoda</taxon>
        <taxon>Chromadorea</taxon>
        <taxon>Rhabditida</taxon>
        <taxon>Spirurina</taxon>
        <taxon>Ascaridomorpha</taxon>
        <taxon>Ascaridoidea</taxon>
        <taxon>Ascarididae</taxon>
        <taxon>Ascaris</taxon>
    </lineage>
</organism>
<accession>A0A0M3IS87</accession>
<name>A0A0M3IS87_ASCLU</name>
<dbReference type="WBParaSite" id="ALUE_0002161501-mRNA-1">
    <property type="protein sequence ID" value="ALUE_0002161501-mRNA-1"/>
    <property type="gene ID" value="ALUE_0002161501"/>
</dbReference>
<evidence type="ECO:0000313" key="2">
    <source>
        <dbReference type="WBParaSite" id="ALUE_0002161501-mRNA-1"/>
    </source>
</evidence>